<evidence type="ECO:0000313" key="3">
    <source>
        <dbReference type="Proteomes" id="UP001162060"/>
    </source>
</evidence>
<dbReference type="Proteomes" id="UP001162060">
    <property type="component" value="Unassembled WGS sequence"/>
</dbReference>
<dbReference type="AlphaFoldDB" id="A0AAV1VLU3"/>
<feature type="region of interest" description="Disordered" evidence="1">
    <location>
        <begin position="1"/>
        <end position="23"/>
    </location>
</feature>
<reference evidence="2" key="1">
    <citation type="submission" date="2024-01" db="EMBL/GenBank/DDBJ databases">
        <authorList>
            <person name="Webb A."/>
        </authorList>
    </citation>
    <scope>NUCLEOTIDE SEQUENCE</scope>
    <source>
        <strain evidence="2">Pm1</strain>
    </source>
</reference>
<comment type="caution">
    <text evidence="2">The sequence shown here is derived from an EMBL/GenBank/DDBJ whole genome shotgun (WGS) entry which is preliminary data.</text>
</comment>
<organism evidence="2 3">
    <name type="scientific">Peronospora matthiolae</name>
    <dbReference type="NCBI Taxonomy" id="2874970"/>
    <lineage>
        <taxon>Eukaryota</taxon>
        <taxon>Sar</taxon>
        <taxon>Stramenopiles</taxon>
        <taxon>Oomycota</taxon>
        <taxon>Peronosporomycetes</taxon>
        <taxon>Peronosporales</taxon>
        <taxon>Peronosporaceae</taxon>
        <taxon>Peronospora</taxon>
    </lineage>
</organism>
<proteinExistence type="predicted"/>
<evidence type="ECO:0000313" key="2">
    <source>
        <dbReference type="EMBL" id="CAK7947190.1"/>
    </source>
</evidence>
<name>A0AAV1VLU3_9STRA</name>
<feature type="compositionally biased region" description="Low complexity" evidence="1">
    <location>
        <begin position="170"/>
        <end position="183"/>
    </location>
</feature>
<dbReference type="EMBL" id="CAKLBY020000378">
    <property type="protein sequence ID" value="CAK7947190.1"/>
    <property type="molecule type" value="Genomic_DNA"/>
</dbReference>
<accession>A0AAV1VLU3</accession>
<evidence type="ECO:0000256" key="1">
    <source>
        <dbReference type="SAM" id="MobiDB-lite"/>
    </source>
</evidence>
<protein>
    <recommendedName>
        <fullName evidence="4">TAZ-type domain-containing protein</fullName>
    </recommendedName>
</protein>
<evidence type="ECO:0008006" key="4">
    <source>
        <dbReference type="Google" id="ProtNLM"/>
    </source>
</evidence>
<feature type="compositionally biased region" description="Polar residues" evidence="1">
    <location>
        <begin position="1"/>
        <end position="11"/>
    </location>
</feature>
<gene>
    <name evidence="2" type="ORF">PM001_LOCUS32340</name>
</gene>
<feature type="region of interest" description="Disordered" evidence="1">
    <location>
        <begin position="168"/>
        <end position="198"/>
    </location>
</feature>
<feature type="compositionally biased region" description="Basic residues" evidence="1">
    <location>
        <begin position="187"/>
        <end position="198"/>
    </location>
</feature>
<sequence length="488" mass="54143">MRVTSASTSRVSDGDGCTTGTIQDHPSLSSVADRLRTSMAETARLLADFEQDFEDGGAFDWTIYEKCCRQLVAFIVTHMETSRYFVQQMEQVIRASYASTSGWTTFRSTGTEELWLRYKVEADAQVPVGSSSPFHRRSTPETPVAGNNAVAVTPLLGANATAAGLRTTCSPHVDSSVSTSSLVERGGRRHPKTRRLIPRRGLKRPHYIVARNLYSAGKLDCEEKDGLGDRELVESTKEDETEPEQEIEVLSELPENLRSGQQMGDIFVQSGRSGDDGLAWPCAGAGPLERSSAFVKRLKTAVELVDAGNCCPPPGMKCAQKCASIRAGMCQVHRRRRGGAGVCHDKACCIWRDIDSHFVRCRNTDCEFKNRVGLRQAMHDIFQNELKLKVTSDKLVAAKTMTSCTADAQPDQSGTTSPSQIEGNIKKLEEDCAKLEDTISLHKERERAFEFDLNALDIPPANCESEHLPDFHRHYVMKRPREYMQEMG</sequence>